<comment type="caution">
    <text evidence="2">The sequence shown here is derived from an EMBL/GenBank/DDBJ whole genome shotgun (WGS) entry which is preliminary data.</text>
</comment>
<dbReference type="AlphaFoldDB" id="A0A5D6W8S1"/>
<dbReference type="InterPro" id="IPR036388">
    <property type="entry name" value="WH-like_DNA-bd_sf"/>
</dbReference>
<dbReference type="GO" id="GO:0003700">
    <property type="term" value="F:DNA-binding transcription factor activity"/>
    <property type="evidence" value="ECO:0007669"/>
    <property type="project" value="InterPro"/>
</dbReference>
<dbReference type="GO" id="GO:0003677">
    <property type="term" value="F:DNA binding"/>
    <property type="evidence" value="ECO:0007669"/>
    <property type="project" value="InterPro"/>
</dbReference>
<dbReference type="InterPro" id="IPR046348">
    <property type="entry name" value="SIS_dom_sf"/>
</dbReference>
<proteinExistence type="predicted"/>
<dbReference type="PANTHER" id="PTHR30514">
    <property type="entry name" value="GLUCOKINASE"/>
    <property type="match status" value="1"/>
</dbReference>
<dbReference type="EMBL" id="VTOY01000001">
    <property type="protein sequence ID" value="TYZ24881.1"/>
    <property type="molecule type" value="Genomic_DNA"/>
</dbReference>
<dbReference type="GO" id="GO:0097367">
    <property type="term" value="F:carbohydrate derivative binding"/>
    <property type="evidence" value="ECO:0007669"/>
    <property type="project" value="InterPro"/>
</dbReference>
<name>A0A5D6W8S1_9FIRM</name>
<feature type="domain" description="HTH rpiR-type" evidence="1">
    <location>
        <begin position="9"/>
        <end position="85"/>
    </location>
</feature>
<keyword evidence="3" id="KW-1185">Reference proteome</keyword>
<dbReference type="InterPro" id="IPR009057">
    <property type="entry name" value="Homeodomain-like_sf"/>
</dbReference>
<dbReference type="SUPFAM" id="SSF46689">
    <property type="entry name" value="Homeodomain-like"/>
    <property type="match status" value="1"/>
</dbReference>
<dbReference type="GO" id="GO:1901135">
    <property type="term" value="P:carbohydrate derivative metabolic process"/>
    <property type="evidence" value="ECO:0007669"/>
    <property type="project" value="InterPro"/>
</dbReference>
<dbReference type="Gene3D" id="1.10.10.10">
    <property type="entry name" value="Winged helix-like DNA-binding domain superfamily/Winged helix DNA-binding domain"/>
    <property type="match status" value="1"/>
</dbReference>
<dbReference type="InterPro" id="IPR047640">
    <property type="entry name" value="RpiR-like"/>
</dbReference>
<dbReference type="RefSeq" id="WP_149170502.1">
    <property type="nucleotide sequence ID" value="NZ_VTOY01000001.1"/>
</dbReference>
<protein>
    <submittedName>
        <fullName evidence="2">MurR/RpiR family transcriptional regulator</fullName>
    </submittedName>
</protein>
<accession>A0A5D6W8S1</accession>
<dbReference type="SUPFAM" id="SSF53697">
    <property type="entry name" value="SIS domain"/>
    <property type="match status" value="1"/>
</dbReference>
<dbReference type="InterPro" id="IPR000281">
    <property type="entry name" value="HTH_RpiR"/>
</dbReference>
<evidence type="ECO:0000313" key="3">
    <source>
        <dbReference type="Proteomes" id="UP000323646"/>
    </source>
</evidence>
<dbReference type="PROSITE" id="PS51071">
    <property type="entry name" value="HTH_RPIR"/>
    <property type="match status" value="1"/>
</dbReference>
<gene>
    <name evidence="2" type="ORF">FZ040_02255</name>
</gene>
<dbReference type="PANTHER" id="PTHR30514:SF18">
    <property type="entry name" value="RPIR-FAMILY TRANSCRIPTIONAL REGULATOR"/>
    <property type="match status" value="1"/>
</dbReference>
<dbReference type="InterPro" id="IPR001347">
    <property type="entry name" value="SIS_dom"/>
</dbReference>
<evidence type="ECO:0000259" key="1">
    <source>
        <dbReference type="PROSITE" id="PS51071"/>
    </source>
</evidence>
<sequence>MRKRDFENTDELLHLLERIAKESPTFQRIALYIEKNYLKVVFLTASEMAEQMGVSQGSVSRFFMTLGYHGYNDFLRNLQQVVSEQLTAPRRLAYSRERGRQQWNGLLDKEIQNILALDDILQEAASKKIIQILQSPAPLYLVSARMSATILPYIAYILKKMRENVFVATPGTMEWEQLELCQPTDINILVVSFPRYANELIRKCKELHQRGFSLQLVTDSRLSPLNRYADAAVFINVVTSSVFDSYSAPLTYFNLLLRETAAGIPGIQERLEAVEAMEERYHVYFTKRV</sequence>
<evidence type="ECO:0000313" key="2">
    <source>
        <dbReference type="EMBL" id="TYZ24881.1"/>
    </source>
</evidence>
<dbReference type="Gene3D" id="3.40.50.10490">
    <property type="entry name" value="Glucose-6-phosphate isomerase like protein, domain 1"/>
    <property type="match status" value="1"/>
</dbReference>
<reference evidence="2 3" key="1">
    <citation type="submission" date="2019-08" db="EMBL/GenBank/DDBJ databases">
        <title>Selenomonas sp. mPRGC5 and Selenomonas sp. mPRGC8 isolated from ruminal fluid of dairy goat (Capra hircus).</title>
        <authorList>
            <person name="Poothong S."/>
            <person name="Nuengjamnong C."/>
            <person name="Tanasupawat S."/>
        </authorList>
    </citation>
    <scope>NUCLEOTIDE SEQUENCE [LARGE SCALE GENOMIC DNA]</scope>
    <source>
        <strain evidence="3">mPRGC5</strain>
    </source>
</reference>
<dbReference type="OrthoDB" id="3684496at2"/>
<dbReference type="Proteomes" id="UP000323646">
    <property type="component" value="Unassembled WGS sequence"/>
</dbReference>
<dbReference type="Pfam" id="PF01418">
    <property type="entry name" value="HTH_6"/>
    <property type="match status" value="1"/>
</dbReference>
<dbReference type="Pfam" id="PF01380">
    <property type="entry name" value="SIS"/>
    <property type="match status" value="1"/>
</dbReference>
<organism evidence="2 3">
    <name type="scientific">Selenomonas ruminis</name>
    <dbReference type="NCBI Taxonomy" id="2593411"/>
    <lineage>
        <taxon>Bacteria</taxon>
        <taxon>Bacillati</taxon>
        <taxon>Bacillota</taxon>
        <taxon>Negativicutes</taxon>
        <taxon>Selenomonadales</taxon>
        <taxon>Selenomonadaceae</taxon>
        <taxon>Selenomonas</taxon>
    </lineage>
</organism>